<reference evidence="2 3" key="1">
    <citation type="submission" date="2019-08" db="EMBL/GenBank/DDBJ databases">
        <title>Deep-cultivation of Planctomycetes and their phenomic and genomic characterization uncovers novel biology.</title>
        <authorList>
            <person name="Wiegand S."/>
            <person name="Jogler M."/>
            <person name="Boedeker C."/>
            <person name="Pinto D."/>
            <person name="Vollmers J."/>
            <person name="Rivas-Marin E."/>
            <person name="Kohn T."/>
            <person name="Peeters S.H."/>
            <person name="Heuer A."/>
            <person name="Rast P."/>
            <person name="Oberbeckmann S."/>
            <person name="Bunk B."/>
            <person name="Jeske O."/>
            <person name="Meyerdierks A."/>
            <person name="Storesund J.E."/>
            <person name="Kallscheuer N."/>
            <person name="Luecker S."/>
            <person name="Lage O.M."/>
            <person name="Pohl T."/>
            <person name="Merkel B.J."/>
            <person name="Hornburger P."/>
            <person name="Mueller R.-W."/>
            <person name="Bruemmer F."/>
            <person name="Labrenz M."/>
            <person name="Spormann A.M."/>
            <person name="Op den Camp H."/>
            <person name="Overmann J."/>
            <person name="Amann R."/>
            <person name="Jetten M.S.M."/>
            <person name="Mascher T."/>
            <person name="Medema M.H."/>
            <person name="Devos D.P."/>
            <person name="Kaster A.-K."/>
            <person name="Ovreas L."/>
            <person name="Rohde M."/>
            <person name="Galperin M.Y."/>
            <person name="Jogler C."/>
        </authorList>
    </citation>
    <scope>NUCLEOTIDE SEQUENCE [LARGE SCALE GENOMIC DNA]</scope>
    <source>
        <strain evidence="2 3">FC18</strain>
    </source>
</reference>
<dbReference type="Gene3D" id="1.10.10.610">
    <property type="entry name" value="YehU-like"/>
    <property type="match status" value="1"/>
</dbReference>
<dbReference type="Proteomes" id="UP000322214">
    <property type="component" value="Chromosome"/>
</dbReference>
<dbReference type="OrthoDB" id="6120729at2"/>
<dbReference type="KEGG" id="mff:MFFC18_09260"/>
<evidence type="ECO:0008006" key="4">
    <source>
        <dbReference type="Google" id="ProtNLM"/>
    </source>
</evidence>
<gene>
    <name evidence="2" type="ORF">MFFC18_09260</name>
</gene>
<evidence type="ECO:0000313" key="2">
    <source>
        <dbReference type="EMBL" id="QEG21074.1"/>
    </source>
</evidence>
<sequence length="65" mass="7253">MKIPHTQVSAEALRAIVEEFVTRDGTDYTHVAQRISDVYGLLKTGDAELHFDAETNSCNIVMRST</sequence>
<dbReference type="InterPro" id="IPR010648">
    <property type="entry name" value="UPF0270"/>
</dbReference>
<dbReference type="InterPro" id="IPR036685">
    <property type="entry name" value="YehU-like_sf"/>
</dbReference>
<protein>
    <recommendedName>
        <fullName evidence="4">YheU family protein</fullName>
    </recommendedName>
</protein>
<dbReference type="EMBL" id="CP042912">
    <property type="protein sequence ID" value="QEG21074.1"/>
    <property type="molecule type" value="Genomic_DNA"/>
</dbReference>
<name>A0A5B9P4B3_9BACT</name>
<evidence type="ECO:0000313" key="3">
    <source>
        <dbReference type="Proteomes" id="UP000322214"/>
    </source>
</evidence>
<comment type="similarity">
    <text evidence="1">Belongs to the UPF0270 family.</text>
</comment>
<dbReference type="AlphaFoldDB" id="A0A5B9P4B3"/>
<dbReference type="STRING" id="980251.GCA_001642875_02014"/>
<accession>A0A5B9P4B3</accession>
<organism evidence="2 3">
    <name type="scientific">Mariniblastus fucicola</name>
    <dbReference type="NCBI Taxonomy" id="980251"/>
    <lineage>
        <taxon>Bacteria</taxon>
        <taxon>Pseudomonadati</taxon>
        <taxon>Planctomycetota</taxon>
        <taxon>Planctomycetia</taxon>
        <taxon>Pirellulales</taxon>
        <taxon>Pirellulaceae</taxon>
        <taxon>Mariniblastus</taxon>
    </lineage>
</organism>
<proteinExistence type="inferred from homology"/>
<evidence type="ECO:0000256" key="1">
    <source>
        <dbReference type="ARBA" id="ARBA00006450"/>
    </source>
</evidence>
<dbReference type="Pfam" id="PF06794">
    <property type="entry name" value="UPF0270"/>
    <property type="match status" value="1"/>
</dbReference>
<keyword evidence="3" id="KW-1185">Reference proteome</keyword>
<dbReference type="SUPFAM" id="SSF118001">
    <property type="entry name" value="YehU-like"/>
    <property type="match status" value="1"/>
</dbReference>
<dbReference type="RefSeq" id="WP_075081897.1">
    <property type="nucleotide sequence ID" value="NZ_CP042912.1"/>
</dbReference>